<reference evidence="8" key="1">
    <citation type="submission" date="2015-02" db="EMBL/GenBank/DDBJ databases">
        <title>Genome sequencing for Strongylocentrotus purpuratus.</title>
        <authorList>
            <person name="Murali S."/>
            <person name="Liu Y."/>
            <person name="Vee V."/>
            <person name="English A."/>
            <person name="Wang M."/>
            <person name="Skinner E."/>
            <person name="Han Y."/>
            <person name="Muzny D.M."/>
            <person name="Worley K.C."/>
            <person name="Gibbs R.A."/>
        </authorList>
    </citation>
    <scope>NUCLEOTIDE SEQUENCE</scope>
</reference>
<dbReference type="RefSeq" id="XP_030852021.1">
    <property type="nucleotide sequence ID" value="XM_030996161.1"/>
</dbReference>
<evidence type="ECO:0000256" key="2">
    <source>
        <dbReference type="ARBA" id="ARBA00008821"/>
    </source>
</evidence>
<dbReference type="GO" id="GO:0016020">
    <property type="term" value="C:membrane"/>
    <property type="evidence" value="ECO:0007669"/>
    <property type="project" value="UniProtKB-SubCell"/>
</dbReference>
<evidence type="ECO:0000256" key="6">
    <source>
        <dbReference type="SAM" id="Phobius"/>
    </source>
</evidence>
<keyword evidence="3 6" id="KW-0812">Transmembrane</keyword>
<dbReference type="Proteomes" id="UP000007110">
    <property type="component" value="Unassembled WGS sequence"/>
</dbReference>
<keyword evidence="4 6" id="KW-1133">Transmembrane helix</keyword>
<dbReference type="Pfam" id="PF00860">
    <property type="entry name" value="Xan_ur_permease"/>
    <property type="match status" value="1"/>
</dbReference>
<comment type="similarity">
    <text evidence="2">Belongs to the nucleobase:cation symporter-2 (NCS2) (TC 2.A.40) family.</text>
</comment>
<evidence type="ECO:0000313" key="8">
    <source>
        <dbReference type="Proteomes" id="UP000007110"/>
    </source>
</evidence>
<feature type="transmembrane region" description="Helical" evidence="6">
    <location>
        <begin position="468"/>
        <end position="484"/>
    </location>
</feature>
<evidence type="ECO:0000256" key="5">
    <source>
        <dbReference type="ARBA" id="ARBA00023136"/>
    </source>
</evidence>
<reference evidence="7" key="2">
    <citation type="submission" date="2021-01" db="UniProtKB">
        <authorList>
            <consortium name="EnsemblMetazoa"/>
        </authorList>
    </citation>
    <scope>IDENTIFICATION</scope>
</reference>
<feature type="transmembrane region" description="Helical" evidence="6">
    <location>
        <begin position="406"/>
        <end position="426"/>
    </location>
</feature>
<dbReference type="InParanoid" id="A0A7M7T3X3"/>
<dbReference type="EnsemblMetazoa" id="XM_030996162">
    <property type="protein sequence ID" value="XP_030852022"/>
    <property type="gene ID" value="LOC592004"/>
</dbReference>
<sequence>METVTYTGDDDDTIIVVEEQKEGDHLAEVQREARKRADSILGKLTSSMTYKLADRPPWYSTIVLAFQHFLTMFGGCLAIPFVLGPALCIEGKVILLSKLLATICFLSGIQTFIMTTFGVRLPIVQGPSFAFVVPLISMMNVREACPAGGDNSTNVEDNAEFYSRMQETQGALIVSSFFEIVLGFTGIISILMKYIGPLTIAPTVTLIGLSLTPVATEKCSVHWGIATFTMALIILCSQYIDRLKVPCLGFSKSNGCHVFRYPLFRLFPIFIAAVLSWLLCFILTITDVFPNDPSSPNYRVRTDANSEGVANTPWFYFPYPGQWGAPSFSAGGVFGMSAAVLASIVESIGDYYACAKLSGAPNPPDHALNRGIGIEGIGGFLAGLWGACVSATSYSTNIGMIGLTKVSSLLVIQVMSTFLVMMGILLKFGAVFATIPEPIIGGIIAVSVGMVTSVGISNLQYVDINSPRNLFIVGFSLLLGTSLPDYMSKNPHAIQTGSATVDQIFAVLLGTSMFIGGLTGFILDNTIPGTPAERGIGKMLSMYSSSKNDDDNDDAIGDDNELKTEVSRLVNQCYELPYGMSYIRTWAWTSRLPFCPTFSGLDCNCKPKDQLWRRKPRETDGTDTKEK</sequence>
<feature type="transmembrane region" description="Helical" evidence="6">
    <location>
        <begin position="198"/>
        <end position="215"/>
    </location>
</feature>
<feature type="transmembrane region" description="Helical" evidence="6">
    <location>
        <begin position="58"/>
        <end position="83"/>
    </location>
</feature>
<dbReference type="EnsemblMetazoa" id="XM_030996161">
    <property type="protein sequence ID" value="XP_030852021"/>
    <property type="gene ID" value="LOC592004"/>
</dbReference>
<feature type="transmembrane region" description="Helical" evidence="6">
    <location>
        <begin position="95"/>
        <end position="119"/>
    </location>
</feature>
<evidence type="ECO:0000256" key="4">
    <source>
        <dbReference type="ARBA" id="ARBA00022989"/>
    </source>
</evidence>
<evidence type="ECO:0000256" key="1">
    <source>
        <dbReference type="ARBA" id="ARBA00004141"/>
    </source>
</evidence>
<name>A0A7M7T3X3_STRPU</name>
<comment type="subcellular location">
    <subcellularLocation>
        <location evidence="1">Membrane</location>
        <topology evidence="1">Multi-pass membrane protein</topology>
    </subcellularLocation>
</comment>
<organism evidence="7 8">
    <name type="scientific">Strongylocentrotus purpuratus</name>
    <name type="common">Purple sea urchin</name>
    <dbReference type="NCBI Taxonomy" id="7668"/>
    <lineage>
        <taxon>Eukaryota</taxon>
        <taxon>Metazoa</taxon>
        <taxon>Echinodermata</taxon>
        <taxon>Eleutherozoa</taxon>
        <taxon>Echinozoa</taxon>
        <taxon>Echinoidea</taxon>
        <taxon>Euechinoidea</taxon>
        <taxon>Echinacea</taxon>
        <taxon>Camarodonta</taxon>
        <taxon>Echinidea</taxon>
        <taxon>Strongylocentrotidae</taxon>
        <taxon>Strongylocentrotus</taxon>
    </lineage>
</organism>
<keyword evidence="8" id="KW-1185">Reference proteome</keyword>
<dbReference type="OMA" id="SIVWFIC"/>
<dbReference type="KEGG" id="spu:592004"/>
<dbReference type="OrthoDB" id="1641903at2759"/>
<dbReference type="InterPro" id="IPR006043">
    <property type="entry name" value="NCS2"/>
</dbReference>
<dbReference type="GeneID" id="592004"/>
<protein>
    <recommendedName>
        <fullName evidence="9">Solute carrier family 23 member 2</fullName>
    </recommendedName>
</protein>
<dbReference type="GO" id="GO:0022857">
    <property type="term" value="F:transmembrane transporter activity"/>
    <property type="evidence" value="ECO:0007669"/>
    <property type="project" value="InterPro"/>
</dbReference>
<feature type="transmembrane region" description="Helical" evidence="6">
    <location>
        <begin position="221"/>
        <end position="240"/>
    </location>
</feature>
<feature type="transmembrane region" description="Helical" evidence="6">
    <location>
        <begin position="504"/>
        <end position="523"/>
    </location>
</feature>
<feature type="transmembrane region" description="Helical" evidence="6">
    <location>
        <begin position="171"/>
        <end position="191"/>
    </location>
</feature>
<keyword evidence="5 6" id="KW-0472">Membrane</keyword>
<evidence type="ECO:0000313" key="7">
    <source>
        <dbReference type="EnsemblMetazoa" id="XP_030852021"/>
    </source>
</evidence>
<dbReference type="PANTHER" id="PTHR11119">
    <property type="entry name" value="XANTHINE-URACIL / VITAMIN C PERMEASE FAMILY MEMBER"/>
    <property type="match status" value="1"/>
</dbReference>
<proteinExistence type="inferred from homology"/>
<evidence type="ECO:0000256" key="3">
    <source>
        <dbReference type="ARBA" id="ARBA00022692"/>
    </source>
</evidence>
<evidence type="ECO:0008006" key="9">
    <source>
        <dbReference type="Google" id="ProtNLM"/>
    </source>
</evidence>
<feature type="transmembrane region" description="Helical" evidence="6">
    <location>
        <begin position="438"/>
        <end position="456"/>
    </location>
</feature>
<feature type="transmembrane region" description="Helical" evidence="6">
    <location>
        <begin position="261"/>
        <end position="285"/>
    </location>
</feature>
<accession>A0A7M7T3X3</accession>
<dbReference type="AlphaFoldDB" id="A0A7M7T3X3"/>
<dbReference type="RefSeq" id="XP_030852022.1">
    <property type="nucleotide sequence ID" value="XM_030996162.1"/>
</dbReference>